<dbReference type="Pfam" id="PF00083">
    <property type="entry name" value="Sugar_tr"/>
    <property type="match status" value="1"/>
</dbReference>
<keyword evidence="4 9" id="KW-0812">Transmembrane</keyword>
<sequence length="582" mass="64429">MDSPDSLTRAPATLIDNADKLSKDASPRDVFETSSICGIDSSDFPELPEPSWSKYVPSIYSEKRVLDLSAFQMKWSVQVVAGIAVLFFGFDQGVMSGVNESKDYLRLMGTASGVDGNETQRDSAAIGGIVAIYYLGTLFGGLLGGYMADSAGRMKAIFLGSLWVILGASLQASAQNITWMMFARVITGCGTGIYNAVVPVWVAELSKHDKRGQAIGFEFVFNILGLALVYWLSFGVRNLETGGFNWRFPLAFQLVFVLMLLVSLPFFPESPRWLAKMGRVDEARRILARLRSTPYNEHDIHVAEEFQEILDVAKLERIRQENGEDGYIRMIATSGGKLHIRRRIVLAIWLQILQELAGIGVITVYAPTVFRSGGFNDTLARLLSGFNDVSYMFSVFISVFTLDRIGRRKTLFIGNVIMGVSLFIAGVAAKYALQYGPDSPTTDLQLAKQWGAALATMIFIYTAAFGGIGWLCVPWLYPTEIFPLFIRARGGAVSVFGWSLGNGLVTEITPFLFNAIKYNTFSFLFGALNFFCMPFAWAFYPETSCRSLESMDELFAGDSAFIAFDKHLTMVPRTKEDQKTNG</sequence>
<dbReference type="AlphaFoldDB" id="A0A1K0H7C2"/>
<comment type="subcellular location">
    <subcellularLocation>
        <location evidence="1">Membrane</location>
        <topology evidence="1">Multi-pass membrane protein</topology>
    </subcellularLocation>
</comment>
<feature type="transmembrane region" description="Helical" evidence="9">
    <location>
        <begin position="378"/>
        <end position="400"/>
    </location>
</feature>
<evidence type="ECO:0000259" key="10">
    <source>
        <dbReference type="PROSITE" id="PS50850"/>
    </source>
</evidence>
<dbReference type="PANTHER" id="PTHR48022:SF78">
    <property type="entry name" value="MONOSACCHARIDE TRANSPORTER, PUTATIVE (AFU_ORTHOLOGUE AFUA_2G02110)-RELATED"/>
    <property type="match status" value="1"/>
</dbReference>
<reference evidence="12" key="1">
    <citation type="submission" date="2016-04" db="EMBL/GenBank/DDBJ databases">
        <authorList>
            <person name="Guldener U."/>
            <person name="Guldener U."/>
        </authorList>
    </citation>
    <scope>NUCLEOTIDE SEQUENCE [LARGE SCALE GENOMIC DNA]</scope>
    <source>
        <strain evidence="12">UB2112</strain>
    </source>
</reference>
<feature type="transmembrane region" description="Helical" evidence="9">
    <location>
        <begin position="73"/>
        <end position="90"/>
    </location>
</feature>
<dbReference type="FunFam" id="1.20.1250.20:FF:000090">
    <property type="entry name" value="MFS sugar transporter, putative"/>
    <property type="match status" value="1"/>
</dbReference>
<evidence type="ECO:0000256" key="1">
    <source>
        <dbReference type="ARBA" id="ARBA00004141"/>
    </source>
</evidence>
<evidence type="ECO:0000313" key="11">
    <source>
        <dbReference type="EMBL" id="SAM83735.1"/>
    </source>
</evidence>
<gene>
    <name evidence="11" type="ORF">UBRO_06556</name>
</gene>
<dbReference type="SUPFAM" id="SSF103473">
    <property type="entry name" value="MFS general substrate transporter"/>
    <property type="match status" value="1"/>
</dbReference>
<feature type="transmembrane region" description="Helical" evidence="9">
    <location>
        <begin position="344"/>
        <end position="366"/>
    </location>
</feature>
<organism evidence="11 12">
    <name type="scientific">Ustilago bromivora</name>
    <dbReference type="NCBI Taxonomy" id="307758"/>
    <lineage>
        <taxon>Eukaryota</taxon>
        <taxon>Fungi</taxon>
        <taxon>Dikarya</taxon>
        <taxon>Basidiomycota</taxon>
        <taxon>Ustilaginomycotina</taxon>
        <taxon>Ustilaginomycetes</taxon>
        <taxon>Ustilaginales</taxon>
        <taxon>Ustilaginaceae</taxon>
        <taxon>Ustilago</taxon>
    </lineage>
</organism>
<dbReference type="GO" id="GO:0016020">
    <property type="term" value="C:membrane"/>
    <property type="evidence" value="ECO:0007669"/>
    <property type="project" value="UniProtKB-SubCell"/>
</dbReference>
<dbReference type="NCBIfam" id="TIGR00879">
    <property type="entry name" value="SP"/>
    <property type="match status" value="1"/>
</dbReference>
<evidence type="ECO:0000256" key="7">
    <source>
        <dbReference type="ARBA" id="ARBA00049119"/>
    </source>
</evidence>
<keyword evidence="11" id="KW-0762">Sugar transport</keyword>
<dbReference type="PRINTS" id="PR00171">
    <property type="entry name" value="SUGRTRNSPORT"/>
</dbReference>
<proteinExistence type="inferred from homology"/>
<protein>
    <submittedName>
        <fullName evidence="11">Related to MFS sugar transporter</fullName>
    </submittedName>
</protein>
<dbReference type="InterPro" id="IPR020846">
    <property type="entry name" value="MFS_dom"/>
</dbReference>
<dbReference type="PANTHER" id="PTHR48022">
    <property type="entry name" value="PLASTIDIC GLUCOSE TRANSPORTER 4"/>
    <property type="match status" value="1"/>
</dbReference>
<dbReference type="OrthoDB" id="2544694at2759"/>
<dbReference type="InterPro" id="IPR036259">
    <property type="entry name" value="MFS_trans_sf"/>
</dbReference>
<dbReference type="Proteomes" id="UP000179920">
    <property type="component" value="Chromosome XI"/>
</dbReference>
<comment type="catalytic activity">
    <reaction evidence="7">
        <text>myo-inositol(out) + H(+)(out) = myo-inositol(in) + H(+)(in)</text>
        <dbReference type="Rhea" id="RHEA:60364"/>
        <dbReference type="ChEBI" id="CHEBI:15378"/>
        <dbReference type="ChEBI" id="CHEBI:17268"/>
    </reaction>
</comment>
<evidence type="ECO:0000313" key="12">
    <source>
        <dbReference type="Proteomes" id="UP000179920"/>
    </source>
</evidence>
<feature type="transmembrane region" description="Helical" evidence="9">
    <location>
        <begin position="214"/>
        <end position="234"/>
    </location>
</feature>
<evidence type="ECO:0000256" key="8">
    <source>
        <dbReference type="RuleBase" id="RU003346"/>
    </source>
</evidence>
<evidence type="ECO:0000256" key="3">
    <source>
        <dbReference type="ARBA" id="ARBA00022448"/>
    </source>
</evidence>
<accession>A0A1K0H7C2</accession>
<dbReference type="InterPro" id="IPR050360">
    <property type="entry name" value="MFS_Sugar_Transporters"/>
</dbReference>
<dbReference type="PROSITE" id="PS50850">
    <property type="entry name" value="MFS"/>
    <property type="match status" value="1"/>
</dbReference>
<evidence type="ECO:0000256" key="4">
    <source>
        <dbReference type="ARBA" id="ARBA00022692"/>
    </source>
</evidence>
<evidence type="ECO:0000256" key="9">
    <source>
        <dbReference type="SAM" id="Phobius"/>
    </source>
</evidence>
<dbReference type="InterPro" id="IPR005829">
    <property type="entry name" value="Sugar_transporter_CS"/>
</dbReference>
<name>A0A1K0H7C2_9BASI</name>
<evidence type="ECO:0000256" key="5">
    <source>
        <dbReference type="ARBA" id="ARBA00022989"/>
    </source>
</evidence>
<dbReference type="InterPro" id="IPR005828">
    <property type="entry name" value="MFS_sugar_transport-like"/>
</dbReference>
<dbReference type="InterPro" id="IPR003663">
    <property type="entry name" value="Sugar/inositol_transpt"/>
</dbReference>
<feature type="transmembrane region" description="Helical" evidence="9">
    <location>
        <begin position="412"/>
        <end position="433"/>
    </location>
</feature>
<feature type="transmembrane region" description="Helical" evidence="9">
    <location>
        <begin position="246"/>
        <end position="267"/>
    </location>
</feature>
<dbReference type="Gene3D" id="1.20.1250.20">
    <property type="entry name" value="MFS general substrate transporter like domains"/>
    <property type="match status" value="1"/>
</dbReference>
<dbReference type="EMBL" id="LT558127">
    <property type="protein sequence ID" value="SAM83735.1"/>
    <property type="molecule type" value="Genomic_DNA"/>
</dbReference>
<feature type="transmembrane region" description="Helical" evidence="9">
    <location>
        <begin position="124"/>
        <end position="144"/>
    </location>
</feature>
<dbReference type="GO" id="GO:0005351">
    <property type="term" value="F:carbohydrate:proton symporter activity"/>
    <property type="evidence" value="ECO:0007669"/>
    <property type="project" value="TreeGrafter"/>
</dbReference>
<dbReference type="PROSITE" id="PS00216">
    <property type="entry name" value="SUGAR_TRANSPORT_1"/>
    <property type="match status" value="1"/>
</dbReference>
<evidence type="ECO:0000256" key="6">
    <source>
        <dbReference type="ARBA" id="ARBA00023136"/>
    </source>
</evidence>
<feature type="domain" description="Major facilitator superfamily (MFS) profile" evidence="10">
    <location>
        <begin position="77"/>
        <end position="544"/>
    </location>
</feature>
<keyword evidence="5 9" id="KW-1133">Transmembrane helix</keyword>
<evidence type="ECO:0000256" key="2">
    <source>
        <dbReference type="ARBA" id="ARBA00010992"/>
    </source>
</evidence>
<feature type="transmembrane region" description="Helical" evidence="9">
    <location>
        <begin position="521"/>
        <end position="540"/>
    </location>
</feature>
<feature type="transmembrane region" description="Helical" evidence="9">
    <location>
        <begin position="453"/>
        <end position="477"/>
    </location>
</feature>
<keyword evidence="3 8" id="KW-0813">Transport</keyword>
<keyword evidence="6 9" id="KW-0472">Membrane</keyword>
<feature type="transmembrane region" description="Helical" evidence="9">
    <location>
        <begin position="180"/>
        <end position="202"/>
    </location>
</feature>
<comment type="similarity">
    <text evidence="2 8">Belongs to the major facilitator superfamily. Sugar transporter (TC 2.A.1.1) family.</text>
</comment>
<feature type="transmembrane region" description="Helical" evidence="9">
    <location>
        <begin position="156"/>
        <end position="174"/>
    </location>
</feature>